<reference evidence="1" key="2">
    <citation type="submission" date="2022-06" db="UniProtKB">
        <authorList>
            <consortium name="EnsemblMetazoa"/>
        </authorList>
    </citation>
    <scope>IDENTIFICATION</scope>
    <source>
        <strain evidence="1">PS312</strain>
    </source>
</reference>
<organism evidence="1 2">
    <name type="scientific">Pristionchus pacificus</name>
    <name type="common">Parasitic nematode worm</name>
    <dbReference type="NCBI Taxonomy" id="54126"/>
    <lineage>
        <taxon>Eukaryota</taxon>
        <taxon>Metazoa</taxon>
        <taxon>Ecdysozoa</taxon>
        <taxon>Nematoda</taxon>
        <taxon>Chromadorea</taxon>
        <taxon>Rhabditida</taxon>
        <taxon>Rhabditina</taxon>
        <taxon>Diplogasteromorpha</taxon>
        <taxon>Diplogasteroidea</taxon>
        <taxon>Neodiplogasteridae</taxon>
        <taxon>Pristionchus</taxon>
    </lineage>
</organism>
<gene>
    <name evidence="1" type="primary">WBGene00272853</name>
</gene>
<evidence type="ECO:0000313" key="1">
    <source>
        <dbReference type="EnsemblMetazoa" id="PPA34484.1"/>
    </source>
</evidence>
<dbReference type="AlphaFoldDB" id="A0A2A6CGG3"/>
<sequence>MGLELNMKKEVLEPGDAVVSSQPDSAIVLKDVRIGQEGWFRICWRCTDRDLVFNRDDTIGVWCKVEDIDGVKKDEASEMKAIVKQLRVNGCFDE</sequence>
<evidence type="ECO:0000313" key="2">
    <source>
        <dbReference type="Proteomes" id="UP000005239"/>
    </source>
</evidence>
<accession>A0A2A6CGG3</accession>
<accession>A0A8R1YSM4</accession>
<dbReference type="Proteomes" id="UP000005239">
    <property type="component" value="Unassembled WGS sequence"/>
</dbReference>
<proteinExistence type="predicted"/>
<protein>
    <submittedName>
        <fullName evidence="1">Uncharacterized protein</fullName>
    </submittedName>
</protein>
<reference evidence="2" key="1">
    <citation type="journal article" date="2008" name="Nat. Genet.">
        <title>The Pristionchus pacificus genome provides a unique perspective on nematode lifestyle and parasitism.</title>
        <authorList>
            <person name="Dieterich C."/>
            <person name="Clifton S.W."/>
            <person name="Schuster L.N."/>
            <person name="Chinwalla A."/>
            <person name="Delehaunty K."/>
            <person name="Dinkelacker I."/>
            <person name="Fulton L."/>
            <person name="Fulton R."/>
            <person name="Godfrey J."/>
            <person name="Minx P."/>
            <person name="Mitreva M."/>
            <person name="Roeseler W."/>
            <person name="Tian H."/>
            <person name="Witte H."/>
            <person name="Yang S.P."/>
            <person name="Wilson R.K."/>
            <person name="Sommer R.J."/>
        </authorList>
    </citation>
    <scope>NUCLEOTIDE SEQUENCE [LARGE SCALE GENOMIC DNA]</scope>
    <source>
        <strain evidence="2">PS312</strain>
    </source>
</reference>
<name>A0A2A6CGG3_PRIPA</name>
<keyword evidence="2" id="KW-1185">Reference proteome</keyword>
<dbReference type="EnsemblMetazoa" id="PPA34484.1">
    <property type="protein sequence ID" value="PPA34484.1"/>
    <property type="gene ID" value="WBGene00272853"/>
</dbReference>